<name>A0AAV6LZ55_9ROSI</name>
<dbReference type="InterPro" id="IPR015633">
    <property type="entry name" value="E2F"/>
</dbReference>
<feature type="domain" description="E2F/DP family winged-helix DNA-binding" evidence="11">
    <location>
        <begin position="73"/>
        <end position="138"/>
    </location>
</feature>
<keyword evidence="5 9" id="KW-0238">DNA-binding</keyword>
<feature type="domain" description="E2F/DP family winged-helix DNA-binding" evidence="11">
    <location>
        <begin position="204"/>
        <end position="284"/>
    </location>
</feature>
<keyword evidence="13" id="KW-1185">Reference proteome</keyword>
<keyword evidence="8" id="KW-0131">Cell cycle</keyword>
<feature type="compositionally biased region" description="Polar residues" evidence="10">
    <location>
        <begin position="180"/>
        <end position="200"/>
    </location>
</feature>
<comment type="caution">
    <text evidence="12">The sequence shown here is derived from an EMBL/GenBank/DDBJ whole genome shotgun (WGS) entry which is preliminary data.</text>
</comment>
<evidence type="ECO:0000256" key="9">
    <source>
        <dbReference type="RuleBase" id="RU003796"/>
    </source>
</evidence>
<comment type="similarity">
    <text evidence="2 9">Belongs to the E2F/DP family.</text>
</comment>
<feature type="region of interest" description="Disordered" evidence="10">
    <location>
        <begin position="156"/>
        <end position="201"/>
    </location>
</feature>
<evidence type="ECO:0000259" key="11">
    <source>
        <dbReference type="SMART" id="SM01372"/>
    </source>
</evidence>
<dbReference type="EMBL" id="JAGKQH010000018">
    <property type="protein sequence ID" value="KAG6573035.1"/>
    <property type="molecule type" value="Genomic_DNA"/>
</dbReference>
<evidence type="ECO:0000256" key="8">
    <source>
        <dbReference type="ARBA" id="ARBA00023306"/>
    </source>
</evidence>
<evidence type="ECO:0000256" key="2">
    <source>
        <dbReference type="ARBA" id="ARBA00010940"/>
    </source>
</evidence>
<feature type="compositionally biased region" description="Low complexity" evidence="10">
    <location>
        <begin position="52"/>
        <end position="64"/>
    </location>
</feature>
<dbReference type="GO" id="GO:0090575">
    <property type="term" value="C:RNA polymerase II transcription regulator complex"/>
    <property type="evidence" value="ECO:0007669"/>
    <property type="project" value="TreeGrafter"/>
</dbReference>
<dbReference type="Pfam" id="PF02319">
    <property type="entry name" value="WHD_E2F_TDP"/>
    <property type="match status" value="2"/>
</dbReference>
<dbReference type="AlphaFoldDB" id="A0AAV6LZ55"/>
<evidence type="ECO:0000313" key="13">
    <source>
        <dbReference type="Proteomes" id="UP000685013"/>
    </source>
</evidence>
<dbReference type="GO" id="GO:0000978">
    <property type="term" value="F:RNA polymerase II cis-regulatory region sequence-specific DNA binding"/>
    <property type="evidence" value="ECO:0007669"/>
    <property type="project" value="InterPro"/>
</dbReference>
<proteinExistence type="inferred from homology"/>
<protein>
    <submittedName>
        <fullName evidence="12">E2F transcription factor-like E2FE</fullName>
    </submittedName>
</protein>
<evidence type="ECO:0000256" key="6">
    <source>
        <dbReference type="ARBA" id="ARBA00023163"/>
    </source>
</evidence>
<dbReference type="PANTHER" id="PTHR12081:SF106">
    <property type="entry name" value="E2F TRANSCRIPTION FACTOR-LIKE E2FE"/>
    <property type="match status" value="1"/>
</dbReference>
<feature type="region of interest" description="Disordered" evidence="10">
    <location>
        <begin position="44"/>
        <end position="69"/>
    </location>
</feature>
<evidence type="ECO:0000256" key="5">
    <source>
        <dbReference type="ARBA" id="ARBA00023125"/>
    </source>
</evidence>
<sequence length="465" mass="51917">MGARWLGPSSKTLAIIAERFVGAGKLDRAIEICGGGGDGDGDGDGDTDDFMAALPSSSALPDSSSSRHHTYSRKQKSLGLLCSNFLSLYNHDEVHSIGLDDAASRLGVERRRIYDIVNVLESVGVLSRKAKNQYSWNGFGAIPKALQDLKEEGLKDNCSASDGTDYAKVSDDEDDDERLSNPTGSQNSTATMPKSSSSLKADNRREKSLALLTQNFVKLFICSHVNMISLDEAARLLLGDGHNSSIMRTKVRRLYDIANVLSSMNLIEKTHTTDTRKPAFRWLGVRGKVKNEPIVLPESKKRAFGTDVTNVSYKKTKTENSAYPSLNHCLNIQKPVPCENSSQDDSQNSQDQECERTSKSYQFGPFAPVTVAKVGVLDNNNVRRTHDWESLSSTFRPQYHNQALKELFSHYVEAWKSWFQDAILVKVNECKDKFQSEKLAYQVLDGVLLNYLWKIKLWEKSRESR</sequence>
<dbReference type="FunFam" id="1.10.10.10:FF:000295">
    <property type="entry name" value="E2F transcription factor-like E2FE"/>
    <property type="match status" value="1"/>
</dbReference>
<dbReference type="Proteomes" id="UP000685013">
    <property type="component" value="Chromosome 18"/>
</dbReference>
<organism evidence="12 13">
    <name type="scientific">Cucurbita argyrosperma subsp. sororia</name>
    <dbReference type="NCBI Taxonomy" id="37648"/>
    <lineage>
        <taxon>Eukaryota</taxon>
        <taxon>Viridiplantae</taxon>
        <taxon>Streptophyta</taxon>
        <taxon>Embryophyta</taxon>
        <taxon>Tracheophyta</taxon>
        <taxon>Spermatophyta</taxon>
        <taxon>Magnoliopsida</taxon>
        <taxon>eudicotyledons</taxon>
        <taxon>Gunneridae</taxon>
        <taxon>Pentapetalae</taxon>
        <taxon>rosids</taxon>
        <taxon>fabids</taxon>
        <taxon>Cucurbitales</taxon>
        <taxon>Cucurbitaceae</taxon>
        <taxon>Cucurbiteae</taxon>
        <taxon>Cucurbita</taxon>
    </lineage>
</organism>
<evidence type="ECO:0000256" key="3">
    <source>
        <dbReference type="ARBA" id="ARBA00022491"/>
    </source>
</evidence>
<evidence type="ECO:0000256" key="10">
    <source>
        <dbReference type="SAM" id="MobiDB-lite"/>
    </source>
</evidence>
<accession>A0AAV6LZ55</accession>
<reference evidence="12 13" key="1">
    <citation type="journal article" date="2021" name="Hortic Res">
        <title>The domestication of Cucurbita argyrosperma as revealed by the genome of its wild relative.</title>
        <authorList>
            <person name="Barrera-Redondo J."/>
            <person name="Sanchez-de la Vega G."/>
            <person name="Aguirre-Liguori J.A."/>
            <person name="Castellanos-Morales G."/>
            <person name="Gutierrez-Guerrero Y.T."/>
            <person name="Aguirre-Dugua X."/>
            <person name="Aguirre-Planter E."/>
            <person name="Tenaillon M.I."/>
            <person name="Lira-Saade R."/>
            <person name="Eguiarte L.E."/>
        </authorList>
    </citation>
    <scope>NUCLEOTIDE SEQUENCE [LARGE SCALE GENOMIC DNA]</scope>
    <source>
        <strain evidence="12">JBR-2021</strain>
    </source>
</reference>
<keyword evidence="6 9" id="KW-0804">Transcription</keyword>
<evidence type="ECO:0000256" key="7">
    <source>
        <dbReference type="ARBA" id="ARBA00023242"/>
    </source>
</evidence>
<evidence type="ECO:0000313" key="12">
    <source>
        <dbReference type="EMBL" id="KAG6573035.1"/>
    </source>
</evidence>
<gene>
    <name evidence="12" type="primary">E2FE</name>
    <name evidence="12" type="ORF">SDJN03_26922</name>
</gene>
<evidence type="ECO:0000256" key="1">
    <source>
        <dbReference type="ARBA" id="ARBA00004123"/>
    </source>
</evidence>
<dbReference type="GO" id="GO:0000981">
    <property type="term" value="F:DNA-binding transcription factor activity, RNA polymerase II-specific"/>
    <property type="evidence" value="ECO:0007669"/>
    <property type="project" value="TreeGrafter"/>
</dbReference>
<dbReference type="FunFam" id="1.10.10.10:FF:000073">
    <property type="entry name" value="E2F transcription factor 8"/>
    <property type="match status" value="1"/>
</dbReference>
<dbReference type="PANTHER" id="PTHR12081">
    <property type="entry name" value="TRANSCRIPTION FACTOR E2F"/>
    <property type="match status" value="1"/>
</dbReference>
<evidence type="ECO:0000256" key="4">
    <source>
        <dbReference type="ARBA" id="ARBA00023015"/>
    </source>
</evidence>
<dbReference type="SMART" id="SM01372">
    <property type="entry name" value="E2F_TDP"/>
    <property type="match status" value="2"/>
</dbReference>
<keyword evidence="3" id="KW-0678">Repressor</keyword>
<keyword evidence="4 9" id="KW-0805">Transcription regulation</keyword>
<comment type="subcellular location">
    <subcellularLocation>
        <location evidence="1 9">Nucleus</location>
    </subcellularLocation>
</comment>
<keyword evidence="7 9" id="KW-0539">Nucleus</keyword>
<dbReference type="InterPro" id="IPR003316">
    <property type="entry name" value="E2F_WHTH_DNA-bd_dom"/>
</dbReference>
<feature type="non-terminal residue" evidence="12">
    <location>
        <position position="1"/>
    </location>
</feature>